<dbReference type="OrthoDB" id="10256055at2759"/>
<evidence type="ECO:0000313" key="2">
    <source>
        <dbReference type="Proteomes" id="UP000007264"/>
    </source>
</evidence>
<accession>I0YXV1</accession>
<protein>
    <recommendedName>
        <fullName evidence="3">Fe2OG dioxygenase domain-containing protein</fullName>
    </recommendedName>
</protein>
<dbReference type="eggNOG" id="ENOG502QSJX">
    <property type="taxonomic scope" value="Eukaryota"/>
</dbReference>
<dbReference type="EMBL" id="AGSI01000008">
    <property type="protein sequence ID" value="EIE23220.1"/>
    <property type="molecule type" value="Genomic_DNA"/>
</dbReference>
<evidence type="ECO:0000313" key="1">
    <source>
        <dbReference type="EMBL" id="EIE23220.1"/>
    </source>
</evidence>
<reference evidence="1 2" key="1">
    <citation type="journal article" date="2012" name="Genome Biol.">
        <title>The genome of the polar eukaryotic microalga coccomyxa subellipsoidea reveals traits of cold adaptation.</title>
        <authorList>
            <person name="Blanc G."/>
            <person name="Agarkova I."/>
            <person name="Grimwood J."/>
            <person name="Kuo A."/>
            <person name="Brueggeman A."/>
            <person name="Dunigan D."/>
            <person name="Gurnon J."/>
            <person name="Ladunga I."/>
            <person name="Lindquist E."/>
            <person name="Lucas S."/>
            <person name="Pangilinan J."/>
            <person name="Proschold T."/>
            <person name="Salamov A."/>
            <person name="Schmutz J."/>
            <person name="Weeks D."/>
            <person name="Yamada T."/>
            <person name="Claverie J.M."/>
            <person name="Grigoriev I."/>
            <person name="Van Etten J."/>
            <person name="Lomsadze A."/>
            <person name="Borodovsky M."/>
        </authorList>
    </citation>
    <scope>NUCLEOTIDE SEQUENCE [LARGE SCALE GENOMIC DNA]</scope>
    <source>
        <strain evidence="1 2">C-169</strain>
    </source>
</reference>
<name>I0YXV1_COCSC</name>
<evidence type="ECO:0008006" key="3">
    <source>
        <dbReference type="Google" id="ProtNLM"/>
    </source>
</evidence>
<dbReference type="PANTHER" id="PTHR41677:SF1">
    <property type="entry name" value="FE2OG DIOXYGENASE DOMAIN-CONTAINING PROTEIN"/>
    <property type="match status" value="1"/>
</dbReference>
<dbReference type="PANTHER" id="PTHR41677">
    <property type="entry name" value="YALI0B19030P"/>
    <property type="match status" value="1"/>
</dbReference>
<organism evidence="1 2">
    <name type="scientific">Coccomyxa subellipsoidea (strain C-169)</name>
    <name type="common">Green microalga</name>
    <dbReference type="NCBI Taxonomy" id="574566"/>
    <lineage>
        <taxon>Eukaryota</taxon>
        <taxon>Viridiplantae</taxon>
        <taxon>Chlorophyta</taxon>
        <taxon>core chlorophytes</taxon>
        <taxon>Trebouxiophyceae</taxon>
        <taxon>Trebouxiophyceae incertae sedis</taxon>
        <taxon>Coccomyxaceae</taxon>
        <taxon>Coccomyxa</taxon>
        <taxon>Coccomyxa subellipsoidea</taxon>
    </lineage>
</organism>
<dbReference type="RefSeq" id="XP_005647764.1">
    <property type="nucleotide sequence ID" value="XM_005647707.1"/>
</dbReference>
<dbReference type="KEGG" id="csl:COCSUDRAFT_63577"/>
<dbReference type="Proteomes" id="UP000007264">
    <property type="component" value="Unassembled WGS sequence"/>
</dbReference>
<proteinExistence type="predicted"/>
<comment type="caution">
    <text evidence="1">The sequence shown here is derived from an EMBL/GenBank/DDBJ whole genome shotgun (WGS) entry which is preliminary data.</text>
</comment>
<sequence>MEACLDYSPPERCYTMGDLGLQSPEALCDFAVSTPFQLLSEACVDGMREELSRDAVQKNCKFSNARTPCTLRGVSQYCPLIKAVWSSQEVTAIVSSIAGLRLKPVMDYELGVPDSRGDDVLVDDWHKDSYPFVAIVMLTDPTGVLGGETAVKQGDGSILPIGFPAAGSCVGQQVWHCGRRSVSASSQRITMVTSYIPADPLLPDRSMLRGPRPVSDCSLLYHQWARYRLQSTQAQAEAHLKALDAKSDSALGPEDIQKVKQQMVDMANFLMTSAHELQ</sequence>
<dbReference type="STRING" id="574566.I0YXV1"/>
<gene>
    <name evidence="1" type="ORF">COCSUDRAFT_63577</name>
</gene>
<dbReference type="GeneID" id="17041208"/>
<dbReference type="AlphaFoldDB" id="I0YXV1"/>
<keyword evidence="2" id="KW-1185">Reference proteome</keyword>